<comment type="caution">
    <text evidence="1">The sequence shown here is derived from an EMBL/GenBank/DDBJ whole genome shotgun (WGS) entry which is preliminary data.</text>
</comment>
<dbReference type="InterPro" id="IPR007739">
    <property type="entry name" value="RgpF"/>
</dbReference>
<reference evidence="1" key="1">
    <citation type="submission" date="2016-10" db="EMBL/GenBank/DDBJ databases">
        <title>Sequence of Gallionella enrichment culture.</title>
        <authorList>
            <person name="Poehlein A."/>
            <person name="Muehling M."/>
            <person name="Daniel R."/>
        </authorList>
    </citation>
    <scope>NUCLEOTIDE SEQUENCE</scope>
</reference>
<gene>
    <name evidence="1" type="ORF">GALL_277420</name>
</gene>
<protein>
    <submittedName>
        <fullName evidence="1">Rhamnan synthesis protein F</fullName>
    </submittedName>
</protein>
<accession>A0A1J5R323</accession>
<sequence length="286" mass="31982">MGNGGEVNGHAQGSCAFAILVHAFYEDVWQSIADRIATIKTPVDLYVTVPESGEFDTIAAVIVMRFPAAHVLRVPNRGRDVAPFLTAMEAFDLYRYDTVLKLHTKRSRHLLHDGARWANDLFRSLIGDEATVDAALRIFRQFPAIGMIYPNFVKTPISTELIPNLKWLDLLLPRIGREQRDVAGWEFAAGTMFWFRGAAMKPLRELRITIDDFEPENGQINGTLAHALERIFPQLIYRSGQLIVTADGIAEVPPSALARVIAGVQRAPQPIRKGFRTPPKRGASRR</sequence>
<proteinExistence type="predicted"/>
<dbReference type="EMBL" id="MLJW01000295">
    <property type="protein sequence ID" value="OIQ90350.1"/>
    <property type="molecule type" value="Genomic_DNA"/>
</dbReference>
<evidence type="ECO:0000313" key="1">
    <source>
        <dbReference type="EMBL" id="OIQ90350.1"/>
    </source>
</evidence>
<organism evidence="1">
    <name type="scientific">mine drainage metagenome</name>
    <dbReference type="NCBI Taxonomy" id="410659"/>
    <lineage>
        <taxon>unclassified sequences</taxon>
        <taxon>metagenomes</taxon>
        <taxon>ecological metagenomes</taxon>
    </lineage>
</organism>
<name>A0A1J5R323_9ZZZZ</name>
<dbReference type="AlphaFoldDB" id="A0A1J5R323"/>
<dbReference type="Pfam" id="PF05045">
    <property type="entry name" value="RgpF"/>
    <property type="match status" value="1"/>
</dbReference>